<dbReference type="EMBL" id="JACCBU010000001">
    <property type="protein sequence ID" value="NYE72455.1"/>
    <property type="molecule type" value="Genomic_DNA"/>
</dbReference>
<dbReference type="RefSeq" id="WP_179753254.1">
    <property type="nucleotide sequence ID" value="NZ_JACCBU010000001.1"/>
</dbReference>
<proteinExistence type="predicted"/>
<dbReference type="AlphaFoldDB" id="A0A7Y9I900"/>
<feature type="domain" description="Aminoglycoside phosphotransferase" evidence="1">
    <location>
        <begin position="29"/>
        <end position="239"/>
    </location>
</feature>
<keyword evidence="3" id="KW-1185">Reference proteome</keyword>
<dbReference type="Pfam" id="PF01636">
    <property type="entry name" value="APH"/>
    <property type="match status" value="1"/>
</dbReference>
<accession>A0A7Y9I900</accession>
<evidence type="ECO:0000259" key="1">
    <source>
        <dbReference type="Pfam" id="PF01636"/>
    </source>
</evidence>
<evidence type="ECO:0000313" key="2">
    <source>
        <dbReference type="EMBL" id="NYE72455.1"/>
    </source>
</evidence>
<keyword evidence="2" id="KW-0808">Transferase</keyword>
<comment type="caution">
    <text evidence="2">The sequence shown here is derived from an EMBL/GenBank/DDBJ whole genome shotgun (WGS) entry which is preliminary data.</text>
</comment>
<dbReference type="InterPro" id="IPR002575">
    <property type="entry name" value="Aminoglycoside_PTrfase"/>
</dbReference>
<reference evidence="2 3" key="1">
    <citation type="submission" date="2020-07" db="EMBL/GenBank/DDBJ databases">
        <title>Sequencing the genomes of 1000 actinobacteria strains.</title>
        <authorList>
            <person name="Klenk H.-P."/>
        </authorList>
    </citation>
    <scope>NUCLEOTIDE SEQUENCE [LARGE SCALE GENOMIC DNA]</scope>
    <source>
        <strain evidence="2 3">DSM 22083</strain>
    </source>
</reference>
<organism evidence="2 3">
    <name type="scientific">Microlunatus parietis</name>
    <dbReference type="NCBI Taxonomy" id="682979"/>
    <lineage>
        <taxon>Bacteria</taxon>
        <taxon>Bacillati</taxon>
        <taxon>Actinomycetota</taxon>
        <taxon>Actinomycetes</taxon>
        <taxon>Propionibacteriales</taxon>
        <taxon>Propionibacteriaceae</taxon>
        <taxon>Microlunatus</taxon>
    </lineage>
</organism>
<gene>
    <name evidence="2" type="ORF">BKA15_003784</name>
</gene>
<name>A0A7Y9I900_9ACTN</name>
<dbReference type="Proteomes" id="UP000569914">
    <property type="component" value="Unassembled WGS sequence"/>
</dbReference>
<evidence type="ECO:0000313" key="3">
    <source>
        <dbReference type="Proteomes" id="UP000569914"/>
    </source>
</evidence>
<dbReference type="Gene3D" id="3.90.1200.10">
    <property type="match status" value="1"/>
</dbReference>
<dbReference type="GO" id="GO:0016301">
    <property type="term" value="F:kinase activity"/>
    <property type="evidence" value="ECO:0007669"/>
    <property type="project" value="UniProtKB-KW"/>
</dbReference>
<protein>
    <submittedName>
        <fullName evidence="2">Ser/Thr protein kinase RdoA (MazF antagonist)</fullName>
    </submittedName>
</protein>
<dbReference type="SUPFAM" id="SSF56112">
    <property type="entry name" value="Protein kinase-like (PK-like)"/>
    <property type="match status" value="1"/>
</dbReference>
<sequence length="330" mass="34983">MTDLLCLRALIMDQYGLADPHISRLADDHPVFLMITGAERWVIRVGHDLDRYAAVLDALTRAGFPAPPVLLTRDGRPVVEFQKAAETLHVMIIGYVDGEPTPFRPEPLGRLGGTLGRLHREGTAAIVAAADPRPGLPVIDRAGMLPAGELRFGLSRLAAASGRGTAAERNEADRLAEACRAALDFGPGLTSVFLHGDAHPWNSLLAADGSVILIDWDSAGPGPAVIDLGFLAVSCATGGLAGPPAPPDPARLAAVAAGYRNEFTLTRTDLDALPFAVSFRVLVNATVGFGNFLIAGRHPLTEPSIRWSLDRLRAAPRIAADLRQLLETGT</sequence>
<dbReference type="InterPro" id="IPR011009">
    <property type="entry name" value="Kinase-like_dom_sf"/>
</dbReference>
<keyword evidence="2" id="KW-0418">Kinase</keyword>